<evidence type="ECO:0000313" key="2">
    <source>
        <dbReference type="Proteomes" id="UP000238701"/>
    </source>
</evidence>
<evidence type="ECO:0000313" key="1">
    <source>
        <dbReference type="EMBL" id="SPF50319.1"/>
    </source>
</evidence>
<dbReference type="AlphaFoldDB" id="A0A2U3LEX3"/>
<proteinExistence type="predicted"/>
<name>A0A2U3LEX3_9BACT</name>
<dbReference type="SUPFAM" id="SSF143081">
    <property type="entry name" value="BB1717-like"/>
    <property type="match status" value="1"/>
</dbReference>
<reference evidence="2" key="1">
    <citation type="submission" date="2018-02" db="EMBL/GenBank/DDBJ databases">
        <authorList>
            <person name="Hausmann B."/>
        </authorList>
    </citation>
    <scope>NUCLEOTIDE SEQUENCE [LARGE SCALE GENOMIC DNA]</scope>
    <source>
        <strain evidence="2">Peat soil MAG SbA1</strain>
    </source>
</reference>
<dbReference type="InterPro" id="IPR036590">
    <property type="entry name" value="SRAP-like"/>
</dbReference>
<accession>A0A2U3LEX3</accession>
<dbReference type="Gene3D" id="3.90.1680.10">
    <property type="entry name" value="SOS response associated peptidase-like"/>
    <property type="match status" value="1"/>
</dbReference>
<sequence>MQDVAAASELLKPYDARPMRCYPVSTRINHVANDDEECSRPVELAQIQSRLFS</sequence>
<dbReference type="EMBL" id="OMOD01000198">
    <property type="protein sequence ID" value="SPF50319.1"/>
    <property type="molecule type" value="Genomic_DNA"/>
</dbReference>
<protein>
    <submittedName>
        <fullName evidence="1">Uncharacterized protein</fullName>
    </submittedName>
</protein>
<dbReference type="Proteomes" id="UP000238701">
    <property type="component" value="Unassembled WGS sequence"/>
</dbReference>
<gene>
    <name evidence="1" type="ORF">SBA1_990022</name>
</gene>
<organism evidence="1 2">
    <name type="scientific">Candidatus Sulfotelmatobacter kueseliae</name>
    <dbReference type="NCBI Taxonomy" id="2042962"/>
    <lineage>
        <taxon>Bacteria</taxon>
        <taxon>Pseudomonadati</taxon>
        <taxon>Acidobacteriota</taxon>
        <taxon>Terriglobia</taxon>
        <taxon>Terriglobales</taxon>
        <taxon>Candidatus Korobacteraceae</taxon>
        <taxon>Candidatus Sulfotelmatobacter</taxon>
    </lineage>
</organism>